<protein>
    <submittedName>
        <fullName evidence="2">Uncharacterized protein</fullName>
    </submittedName>
</protein>
<accession>A0ABY0DC57</accession>
<dbReference type="Proteomes" id="UP000289946">
    <property type="component" value="Unassembled WGS sequence"/>
</dbReference>
<reference evidence="2 3" key="1">
    <citation type="submission" date="2018-10" db="EMBL/GenBank/DDBJ databases">
        <title>Bradyrhizobium sp. nov., isolated from effective nodules of peanut in China.</title>
        <authorList>
            <person name="Li Y."/>
        </authorList>
    </citation>
    <scope>NUCLEOTIDE SEQUENCE [LARGE SCALE GENOMIC DNA]</scope>
    <source>
        <strain evidence="2 3">CCBAU 51781</strain>
    </source>
</reference>
<sequence length="92" mass="10522">MESRRRLSTSSGLPQMQDDPEQSLAFIEKAREIEADEERPPADELINAREHALSQSSLPNQIEAPGGSDIADFLQYNVYWTTLNHERLWLPI</sequence>
<dbReference type="EMBL" id="RDRA01000021">
    <property type="protein sequence ID" value="RXG89099.1"/>
    <property type="molecule type" value="Genomic_DNA"/>
</dbReference>
<evidence type="ECO:0000256" key="1">
    <source>
        <dbReference type="SAM" id="MobiDB-lite"/>
    </source>
</evidence>
<feature type="region of interest" description="Disordered" evidence="1">
    <location>
        <begin position="1"/>
        <end position="23"/>
    </location>
</feature>
<keyword evidence="3" id="KW-1185">Reference proteome</keyword>
<gene>
    <name evidence="2" type="ORF">EAS62_31465</name>
</gene>
<organism evidence="2 3">
    <name type="scientific">Bradyrhizobium zhanjiangense</name>
    <dbReference type="NCBI Taxonomy" id="1325107"/>
    <lineage>
        <taxon>Bacteria</taxon>
        <taxon>Pseudomonadati</taxon>
        <taxon>Pseudomonadota</taxon>
        <taxon>Alphaproteobacteria</taxon>
        <taxon>Hyphomicrobiales</taxon>
        <taxon>Nitrobacteraceae</taxon>
        <taxon>Bradyrhizobium</taxon>
    </lineage>
</organism>
<evidence type="ECO:0000313" key="2">
    <source>
        <dbReference type="EMBL" id="RXG89099.1"/>
    </source>
</evidence>
<comment type="caution">
    <text evidence="2">The sequence shown here is derived from an EMBL/GenBank/DDBJ whole genome shotgun (WGS) entry which is preliminary data.</text>
</comment>
<proteinExistence type="predicted"/>
<dbReference type="RefSeq" id="WP_128941983.1">
    <property type="nucleotide sequence ID" value="NZ_RDRA01000021.1"/>
</dbReference>
<name>A0ABY0DC57_9BRAD</name>
<evidence type="ECO:0000313" key="3">
    <source>
        <dbReference type="Proteomes" id="UP000289946"/>
    </source>
</evidence>